<reference evidence="2 3" key="1">
    <citation type="submission" date="2017-10" db="EMBL/GenBank/DDBJ databases">
        <title>Sequencing the genomes of 1000 actinobacteria strains.</title>
        <authorList>
            <person name="Klenk H.-P."/>
        </authorList>
    </citation>
    <scope>NUCLEOTIDE SEQUENCE [LARGE SCALE GENOMIC DNA]</scope>
    <source>
        <strain evidence="2 3">DSM 18966</strain>
    </source>
</reference>
<protein>
    <submittedName>
        <fullName evidence="2">Transcriptional regulator, AbiEi antitoxin, Type IV TA system</fullName>
    </submittedName>
</protein>
<gene>
    <name evidence="2" type="ORF">ATL42_0030</name>
</gene>
<evidence type="ECO:0000256" key="1">
    <source>
        <dbReference type="SAM" id="MobiDB-lite"/>
    </source>
</evidence>
<evidence type="ECO:0000313" key="3">
    <source>
        <dbReference type="Proteomes" id="UP000225548"/>
    </source>
</evidence>
<dbReference type="OrthoDB" id="5517693at2"/>
<proteinExistence type="predicted"/>
<keyword evidence="3" id="KW-1185">Reference proteome</keyword>
<dbReference type="Proteomes" id="UP000225548">
    <property type="component" value="Unassembled WGS sequence"/>
</dbReference>
<comment type="caution">
    <text evidence="2">The sequence shown here is derived from an EMBL/GenBank/DDBJ whole genome shotgun (WGS) entry which is preliminary data.</text>
</comment>
<evidence type="ECO:0000313" key="2">
    <source>
        <dbReference type="EMBL" id="PFG32211.1"/>
    </source>
</evidence>
<dbReference type="EMBL" id="PDJG01000001">
    <property type="protein sequence ID" value="PFG32211.1"/>
    <property type="molecule type" value="Genomic_DNA"/>
</dbReference>
<feature type="region of interest" description="Disordered" evidence="1">
    <location>
        <begin position="1"/>
        <end position="23"/>
    </location>
</feature>
<sequence length="340" mass="36702">MAPQTATTLRHPPPPLERGAPPLPTVRLPTVALLPTVFLARELSPQLVQAQVTSGAWTRVRRGAYVATASLLPDAAPQTRELARIAAVARQLSPAVTFTHESAALIWGLPLWRSPDRVHVHHPSLRSGHASQDVSRSSGVLDASDVVVRSGLRVTSLERTVVDCARSSSAVSGLVVADAALRRGVDPDSLRARLQDLGPARGVRIARAVIDLADGGAESPWESATRLVLVGAGLPRPSTQVRVVTRLGAFRTDLGWEDWKVAVEFDGLVKYTTLAAGDPGRVIFEEKRRHDAIVEAGWRVVRATREDVQPSNSLRERVQRLLPVGAQCPLRPAPHLLQGF</sequence>
<dbReference type="RefSeq" id="WP_098453614.1">
    <property type="nucleotide sequence ID" value="NZ_PDJG01000001.1"/>
</dbReference>
<accession>A0A2A9E0V5</accession>
<feature type="compositionally biased region" description="Pro residues" evidence="1">
    <location>
        <begin position="11"/>
        <end position="23"/>
    </location>
</feature>
<organism evidence="2 3">
    <name type="scientific">Sanguibacter antarcticus</name>
    <dbReference type="NCBI Taxonomy" id="372484"/>
    <lineage>
        <taxon>Bacteria</taxon>
        <taxon>Bacillati</taxon>
        <taxon>Actinomycetota</taxon>
        <taxon>Actinomycetes</taxon>
        <taxon>Micrococcales</taxon>
        <taxon>Sanguibacteraceae</taxon>
        <taxon>Sanguibacter</taxon>
    </lineage>
</organism>
<name>A0A2A9E0V5_9MICO</name>
<dbReference type="AlphaFoldDB" id="A0A2A9E0V5"/>